<dbReference type="AlphaFoldDB" id="A0A7W4VVM8"/>
<dbReference type="GO" id="GO:0006310">
    <property type="term" value="P:DNA recombination"/>
    <property type="evidence" value="ECO:0007669"/>
    <property type="project" value="UniProtKB-KW"/>
</dbReference>
<dbReference type="InterPro" id="IPR013762">
    <property type="entry name" value="Integrase-like_cat_sf"/>
</dbReference>
<dbReference type="RefSeq" id="WP_183592455.1">
    <property type="nucleotide sequence ID" value="NZ_JACHWR010000002.1"/>
</dbReference>
<protein>
    <submittedName>
        <fullName evidence="4">Integrase</fullName>
    </submittedName>
</protein>
<dbReference type="GO" id="GO:0003677">
    <property type="term" value="F:DNA binding"/>
    <property type="evidence" value="ECO:0007669"/>
    <property type="project" value="InterPro"/>
</dbReference>
<gene>
    <name evidence="4" type="ORF">FHU40_002313</name>
</gene>
<feature type="domain" description="Tyr recombinase" evidence="3">
    <location>
        <begin position="249"/>
        <end position="433"/>
    </location>
</feature>
<dbReference type="Gene3D" id="1.10.443.10">
    <property type="entry name" value="Intergrase catalytic core"/>
    <property type="match status" value="1"/>
</dbReference>
<proteinExistence type="predicted"/>
<evidence type="ECO:0000259" key="3">
    <source>
        <dbReference type="PROSITE" id="PS51898"/>
    </source>
</evidence>
<dbReference type="PROSITE" id="PS51898">
    <property type="entry name" value="TYR_RECOMBINASE"/>
    <property type="match status" value="1"/>
</dbReference>
<evidence type="ECO:0000256" key="1">
    <source>
        <dbReference type="ARBA" id="ARBA00023172"/>
    </source>
</evidence>
<dbReference type="Proteomes" id="UP000589626">
    <property type="component" value="Unassembled WGS sequence"/>
</dbReference>
<keyword evidence="5" id="KW-1185">Reference proteome</keyword>
<organism evidence="4 5">
    <name type="scientific">Nocardioides soli</name>
    <dbReference type="NCBI Taxonomy" id="1036020"/>
    <lineage>
        <taxon>Bacteria</taxon>
        <taxon>Bacillati</taxon>
        <taxon>Actinomycetota</taxon>
        <taxon>Actinomycetes</taxon>
        <taxon>Propionibacteriales</taxon>
        <taxon>Nocardioidaceae</taxon>
        <taxon>Nocardioides</taxon>
    </lineage>
</organism>
<evidence type="ECO:0000313" key="5">
    <source>
        <dbReference type="Proteomes" id="UP000589626"/>
    </source>
</evidence>
<name>A0A7W4VVM8_9ACTN</name>
<dbReference type="InterPro" id="IPR011010">
    <property type="entry name" value="DNA_brk_join_enz"/>
</dbReference>
<feature type="region of interest" description="Disordered" evidence="2">
    <location>
        <begin position="1"/>
        <end position="38"/>
    </location>
</feature>
<dbReference type="GO" id="GO:0015074">
    <property type="term" value="P:DNA integration"/>
    <property type="evidence" value="ECO:0007669"/>
    <property type="project" value="InterPro"/>
</dbReference>
<accession>A0A7W4VVM8</accession>
<keyword evidence="1" id="KW-0233">DNA recombination</keyword>
<comment type="caution">
    <text evidence="4">The sequence shown here is derived from an EMBL/GenBank/DDBJ whole genome shotgun (WGS) entry which is preliminary data.</text>
</comment>
<dbReference type="InterPro" id="IPR002104">
    <property type="entry name" value="Integrase_catalytic"/>
</dbReference>
<dbReference type="SUPFAM" id="SSF56349">
    <property type="entry name" value="DNA breaking-rejoining enzymes"/>
    <property type="match status" value="1"/>
</dbReference>
<sequence length="436" mass="48882">MLDTPSGCAHLRLVDPDEPIEPNPLHQRHPGTRESRDPEVVARLAHGERLAQSSRADYSIKWTESGLVGTIPPRSEGDWPSDRWRAHLTECGPVRACRHQVPDPEWWVLMAGRGLPLHADAERARALAHGVINRWRGHPPMPEHLVRFTHDVVRDSLNVAPQPVTETWVKFALAAVGMLVRSVAVDNGPLTREHVFSKPVLDRFYYHHLAKHDDRTVENYRRRIDLVQVALKGITIRTPQSQPPLSNGDAIPPLTRAQEVALYQWACGTRPAQRRGRMVAVVALGLAFGPTTSELLGLTPKDFACDDRGLHVALTTNDDETRTVTCRREWEDRVAALLEVTPPSHFMTTPWRDTRVTDATHHVVLGQAQELYTPPVYFNSTSLRNTWLVRHMEAGVPLPSLMKAAGLRSTESLSRMMGYCEPQTDDEIAAALRGHP</sequence>
<dbReference type="EMBL" id="JACHWR010000002">
    <property type="protein sequence ID" value="MBB3042495.1"/>
    <property type="molecule type" value="Genomic_DNA"/>
</dbReference>
<reference evidence="4 5" key="1">
    <citation type="submission" date="2020-08" db="EMBL/GenBank/DDBJ databases">
        <title>Sequencing the genomes of 1000 actinobacteria strains.</title>
        <authorList>
            <person name="Klenk H.-P."/>
        </authorList>
    </citation>
    <scope>NUCLEOTIDE SEQUENCE [LARGE SCALE GENOMIC DNA]</scope>
    <source>
        <strain evidence="4 5">DSM 105498</strain>
    </source>
</reference>
<evidence type="ECO:0000256" key="2">
    <source>
        <dbReference type="SAM" id="MobiDB-lite"/>
    </source>
</evidence>
<evidence type="ECO:0000313" key="4">
    <source>
        <dbReference type="EMBL" id="MBB3042495.1"/>
    </source>
</evidence>